<accession>A0A1T4Z0V5</accession>
<protein>
    <submittedName>
        <fullName evidence="2">Uncharacterized protein</fullName>
    </submittedName>
</protein>
<evidence type="ECO:0000313" key="2">
    <source>
        <dbReference type="EMBL" id="SKB07438.1"/>
    </source>
</evidence>
<proteinExistence type="predicted"/>
<dbReference type="EMBL" id="LT796768">
    <property type="protein sequence ID" value="SKB07438.1"/>
    <property type="molecule type" value="Genomic_DNA"/>
</dbReference>
<feature type="region of interest" description="Disordered" evidence="1">
    <location>
        <begin position="42"/>
        <end position="63"/>
    </location>
</feature>
<evidence type="ECO:0000313" key="3">
    <source>
        <dbReference type="Proteomes" id="UP000191040"/>
    </source>
</evidence>
<name>A0A1T4Z0V5_9ACTN</name>
<dbReference type="STRING" id="1736691.SAMN06295964_1693"/>
<dbReference type="AlphaFoldDB" id="A0A1T4Z0V5"/>
<reference evidence="3" key="1">
    <citation type="submission" date="2017-02" db="EMBL/GenBank/DDBJ databases">
        <authorList>
            <person name="Varghese N."/>
            <person name="Submissions S."/>
        </authorList>
    </citation>
    <scope>NUCLEOTIDE SEQUENCE [LARGE SCALE GENOMIC DNA]</scope>
    <source>
        <strain evidence="3">9H-4</strain>
    </source>
</reference>
<evidence type="ECO:0000256" key="1">
    <source>
        <dbReference type="SAM" id="MobiDB-lite"/>
    </source>
</evidence>
<sequence length="63" mass="6482">MTARKSELVATGELTQNIAVAPRLVMGGGVHADAAAATVARGRLSGDQKHHSTSSGLELEEAR</sequence>
<dbReference type="Proteomes" id="UP000191040">
    <property type="component" value="Chromosome I"/>
</dbReference>
<dbReference type="RefSeq" id="WP_078699745.1">
    <property type="nucleotide sequence ID" value="NZ_LT796768.1"/>
</dbReference>
<organism evidence="2 3">
    <name type="scientific">Aeromicrobium choanae</name>
    <dbReference type="NCBI Taxonomy" id="1736691"/>
    <lineage>
        <taxon>Bacteria</taxon>
        <taxon>Bacillati</taxon>
        <taxon>Actinomycetota</taxon>
        <taxon>Actinomycetes</taxon>
        <taxon>Propionibacteriales</taxon>
        <taxon>Nocardioidaceae</taxon>
        <taxon>Aeromicrobium</taxon>
    </lineage>
</organism>
<keyword evidence="3" id="KW-1185">Reference proteome</keyword>
<gene>
    <name evidence="2" type="ORF">SAMN06295964_1693</name>
</gene>